<dbReference type="Proteomes" id="UP000515123">
    <property type="component" value="Unplaced"/>
</dbReference>
<dbReference type="GO" id="GO:0008270">
    <property type="term" value="F:zinc ion binding"/>
    <property type="evidence" value="ECO:0007669"/>
    <property type="project" value="UniProtKB-KW"/>
</dbReference>
<dbReference type="PANTHER" id="PTHR34482:SF49">
    <property type="entry name" value="RETROTRANSPOSON GAG DOMAIN-CONTAINING PROTEIN"/>
    <property type="match status" value="1"/>
</dbReference>
<proteinExistence type="predicted"/>
<reference evidence="5" key="1">
    <citation type="journal article" date="2015" name="Nat. Genet.">
        <title>The pineapple genome and the evolution of CAM photosynthesis.</title>
        <authorList>
            <person name="Ming R."/>
            <person name="VanBuren R."/>
            <person name="Wai C.M."/>
            <person name="Tang H."/>
            <person name="Schatz M.C."/>
            <person name="Bowers J.E."/>
            <person name="Lyons E."/>
            <person name="Wang M.L."/>
            <person name="Chen J."/>
            <person name="Biggers E."/>
            <person name="Zhang J."/>
            <person name="Huang L."/>
            <person name="Zhang L."/>
            <person name="Miao W."/>
            <person name="Zhang J."/>
            <person name="Ye Z."/>
            <person name="Miao C."/>
            <person name="Lin Z."/>
            <person name="Wang H."/>
            <person name="Zhou H."/>
            <person name="Yim W.C."/>
            <person name="Priest H.D."/>
            <person name="Zheng C."/>
            <person name="Woodhouse M."/>
            <person name="Edger P.P."/>
            <person name="Guyot R."/>
            <person name="Guo H.B."/>
            <person name="Guo H."/>
            <person name="Zheng G."/>
            <person name="Singh R."/>
            <person name="Sharma A."/>
            <person name="Min X."/>
            <person name="Zheng Y."/>
            <person name="Lee H."/>
            <person name="Gurtowski J."/>
            <person name="Sedlazeck F.J."/>
            <person name="Harkess A."/>
            <person name="McKain M.R."/>
            <person name="Liao Z."/>
            <person name="Fang J."/>
            <person name="Liu J."/>
            <person name="Zhang X."/>
            <person name="Zhang Q."/>
            <person name="Hu W."/>
            <person name="Qin Y."/>
            <person name="Wang K."/>
            <person name="Chen L.Y."/>
            <person name="Shirley N."/>
            <person name="Lin Y.R."/>
            <person name="Liu L.Y."/>
            <person name="Hernandez A.G."/>
            <person name="Wright C.L."/>
            <person name="Bulone V."/>
            <person name="Tuskan G.A."/>
            <person name="Heath K."/>
            <person name="Zee F."/>
            <person name="Moore P.H."/>
            <person name="Sunkar R."/>
            <person name="Leebens-Mack J.H."/>
            <person name="Mockler T."/>
            <person name="Bennetzen J.L."/>
            <person name="Freeling M."/>
            <person name="Sankoff D."/>
            <person name="Paterson A.H."/>
            <person name="Zhu X."/>
            <person name="Yang X."/>
            <person name="Smith J.A."/>
            <person name="Cushman J.C."/>
            <person name="Paull R.E."/>
            <person name="Yu Q."/>
        </authorList>
    </citation>
    <scope>NUCLEOTIDE SEQUENCE [LARGE SCALE GENOMIC DNA]</scope>
    <source>
        <strain evidence="5">cv. F153</strain>
    </source>
</reference>
<feature type="region of interest" description="Disordered" evidence="3">
    <location>
        <begin position="1"/>
        <end position="29"/>
    </location>
</feature>
<feature type="domain" description="CCHC-type" evidence="4">
    <location>
        <begin position="358"/>
        <end position="374"/>
    </location>
</feature>
<dbReference type="Pfam" id="PF03732">
    <property type="entry name" value="Retrotrans_gag"/>
    <property type="match status" value="1"/>
</dbReference>
<organism evidence="5 6">
    <name type="scientific">Ananas comosus</name>
    <name type="common">Pineapple</name>
    <name type="synonym">Ananas ananas</name>
    <dbReference type="NCBI Taxonomy" id="4615"/>
    <lineage>
        <taxon>Eukaryota</taxon>
        <taxon>Viridiplantae</taxon>
        <taxon>Streptophyta</taxon>
        <taxon>Embryophyta</taxon>
        <taxon>Tracheophyta</taxon>
        <taxon>Spermatophyta</taxon>
        <taxon>Magnoliopsida</taxon>
        <taxon>Liliopsida</taxon>
        <taxon>Poales</taxon>
        <taxon>Bromeliaceae</taxon>
        <taxon>Bromelioideae</taxon>
        <taxon>Ananas</taxon>
    </lineage>
</organism>
<feature type="compositionally biased region" description="Basic and acidic residues" evidence="3">
    <location>
        <begin position="293"/>
        <end position="305"/>
    </location>
</feature>
<keyword evidence="2" id="KW-0175">Coiled coil</keyword>
<gene>
    <name evidence="6" type="primary">LOC109703979</name>
</gene>
<dbReference type="Gene3D" id="4.10.60.10">
    <property type="entry name" value="Zinc finger, CCHC-type"/>
    <property type="match status" value="1"/>
</dbReference>
<evidence type="ECO:0000313" key="6">
    <source>
        <dbReference type="RefSeq" id="XP_020080318.1"/>
    </source>
</evidence>
<dbReference type="PANTHER" id="PTHR34482">
    <property type="entry name" value="DNA DAMAGE-INDUCIBLE PROTEIN 1-LIKE"/>
    <property type="match status" value="1"/>
</dbReference>
<dbReference type="GO" id="GO:0003676">
    <property type="term" value="F:nucleic acid binding"/>
    <property type="evidence" value="ECO:0007669"/>
    <property type="project" value="InterPro"/>
</dbReference>
<evidence type="ECO:0000259" key="4">
    <source>
        <dbReference type="PROSITE" id="PS50158"/>
    </source>
</evidence>
<dbReference type="OrthoDB" id="8068363at2759"/>
<dbReference type="InterPro" id="IPR001878">
    <property type="entry name" value="Znf_CCHC"/>
</dbReference>
<feature type="compositionally biased region" description="Low complexity" evidence="3">
    <location>
        <begin position="311"/>
        <end position="323"/>
    </location>
</feature>
<feature type="region of interest" description="Disordered" evidence="3">
    <location>
        <begin position="393"/>
        <end position="421"/>
    </location>
</feature>
<dbReference type="RefSeq" id="XP_020080318.1">
    <property type="nucleotide sequence ID" value="XM_020224729.1"/>
</dbReference>
<keyword evidence="1" id="KW-0479">Metal-binding</keyword>
<evidence type="ECO:0000256" key="3">
    <source>
        <dbReference type="SAM" id="MobiDB-lite"/>
    </source>
</evidence>
<dbReference type="InterPro" id="IPR005162">
    <property type="entry name" value="Retrotrans_gag_dom"/>
</dbReference>
<dbReference type="GeneID" id="109703979"/>
<dbReference type="PROSITE" id="PS50158">
    <property type="entry name" value="ZF_CCHC"/>
    <property type="match status" value="1"/>
</dbReference>
<keyword evidence="5" id="KW-1185">Reference proteome</keyword>
<evidence type="ECO:0000313" key="5">
    <source>
        <dbReference type="Proteomes" id="UP000515123"/>
    </source>
</evidence>
<keyword evidence="1" id="KW-0863">Zinc-finger</keyword>
<evidence type="ECO:0000256" key="1">
    <source>
        <dbReference type="PROSITE-ProRule" id="PRU00047"/>
    </source>
</evidence>
<evidence type="ECO:0000256" key="2">
    <source>
        <dbReference type="SAM" id="Coils"/>
    </source>
</evidence>
<keyword evidence="1" id="KW-0862">Zinc</keyword>
<sequence length="421" mass="47742">MAPRRRSSSRLARDGTDGVPEQTEASGDLELRDQLATLVGVVRQQADVVQRQQETALRQEERIKRLQETVDQLVTAPVSACRVQPGVAAAAFPSRSGDPTAIDSGPEAERERALAALMSFKKFDPPAFDGEDIDPWTVESWIDSIETIFEDLYTVERDKVHLAVHCLQLSAKEWWKGVKRNRSPSLPSMVWEEFRELMRSTYFPDSEKRKLQNRFQKLRQGDRLVREYEREFSRIVNYVPSVVRDDKDRADCFVRLRPDIFEAVHNLKLQTFAEVLDRALWIEQGNASVQEERESYYKEKEKERPASGYDGQSSSQRTTGSSRSRSRAPGTYRSRTSACCVICGGPHYPQQCEQQDGKCFRCGRPGHARDECPRGASQALMLATAFSSPGQLVDVPPVARSGERMRIRQPRGSRRTTSGRG</sequence>
<accession>A0A6P5EF75</accession>
<feature type="coiled-coil region" evidence="2">
    <location>
        <begin position="49"/>
        <end position="76"/>
    </location>
</feature>
<reference evidence="6" key="2">
    <citation type="submission" date="2025-08" db="UniProtKB">
        <authorList>
            <consortium name="RefSeq"/>
        </authorList>
    </citation>
    <scope>IDENTIFICATION</scope>
    <source>
        <tissue evidence="6">Leaf</tissue>
    </source>
</reference>
<protein>
    <submittedName>
        <fullName evidence="6">Uncharacterized protein LOC109703979</fullName>
    </submittedName>
</protein>
<feature type="region of interest" description="Disordered" evidence="3">
    <location>
        <begin position="293"/>
        <end position="331"/>
    </location>
</feature>
<name>A0A6P5EF75_ANACO</name>
<dbReference type="AlphaFoldDB" id="A0A6P5EF75"/>